<evidence type="ECO:0000313" key="4">
    <source>
        <dbReference type="Proteomes" id="UP000326565"/>
    </source>
</evidence>
<dbReference type="PANTHER" id="PTHR43201">
    <property type="entry name" value="ACYL-COA SYNTHETASE"/>
    <property type="match status" value="1"/>
</dbReference>
<dbReference type="InterPro" id="IPR025110">
    <property type="entry name" value="AMP-bd_C"/>
</dbReference>
<gene>
    <name evidence="3" type="ORF">BDV29DRAFT_162506</name>
</gene>
<dbReference type="PANTHER" id="PTHR43201:SF6">
    <property type="entry name" value="ACYL COA SYNTHETASE (EUROFUNG)"/>
    <property type="match status" value="1"/>
</dbReference>
<evidence type="ECO:0008006" key="5">
    <source>
        <dbReference type="Google" id="ProtNLM"/>
    </source>
</evidence>
<accession>A0A5N5WMR5</accession>
<dbReference type="Gene3D" id="3.40.50.12780">
    <property type="entry name" value="N-terminal domain of ligase-like"/>
    <property type="match status" value="1"/>
</dbReference>
<evidence type="ECO:0000259" key="1">
    <source>
        <dbReference type="Pfam" id="PF00501"/>
    </source>
</evidence>
<evidence type="ECO:0000313" key="3">
    <source>
        <dbReference type="EMBL" id="KAB8068312.1"/>
    </source>
</evidence>
<dbReference type="GO" id="GO:0006631">
    <property type="term" value="P:fatty acid metabolic process"/>
    <property type="evidence" value="ECO:0007669"/>
    <property type="project" value="TreeGrafter"/>
</dbReference>
<dbReference type="Pfam" id="PF00501">
    <property type="entry name" value="AMP-binding"/>
    <property type="match status" value="1"/>
</dbReference>
<sequence>MQLSQEAFVSGPTEPPLWLKTFGRFVDEQAATYSTKTATVFPWQDISLTYEQLAERSQHLANAMLRMGFRQGDCVGIMAGNSCQHVEVFLGGARIGCPIASLHSTYTPEELKEASLQTSCKLVFIASHLGNRNLSTHIHMMHKWMSSGALPNLQGVVRIGQTDHKEYNVGLHTYEDLLLGHKTGTMDPDADETSILLQAEKAVKPDDVVNFEFTSGTTGEPKAAALTSINLLGNGRLVGDRMQLTPDDIVCSPLPLFHGFGIIVALLASLSHGSSVVFPSDRCDPHATLEVIQDYTPTTLLGVPTMFLAEIEAMRAEELNTSLRKAVVGGSPVSSALVKNLRTRMKIREIFVAYGMTETGLTFMGNLDDQEDELSGLVGHVMPHICAKVLDNNGRTVRPGQKGELCTSGYSLQEGYYNNETKTSEVMTRDNKGRLWMHTGDEAIIYENGYCRVIGRIKDIIIRGGENISPLEIEERLVSHPSICEASVLGLPDPRYGELVACFLKSATGAKLSTEEVQLWARKTLAWHKAPVHVFWIGEPGVGDDFPRTGSGKYQKGIMQKTGRWLIAAGTDWIV</sequence>
<dbReference type="Pfam" id="PF13193">
    <property type="entry name" value="AMP-binding_C"/>
    <property type="match status" value="1"/>
</dbReference>
<feature type="domain" description="AMP-binding enzyme C-terminal" evidence="2">
    <location>
        <begin position="472"/>
        <end position="553"/>
    </location>
</feature>
<dbReference type="Proteomes" id="UP000326565">
    <property type="component" value="Unassembled WGS sequence"/>
</dbReference>
<dbReference type="InterPro" id="IPR000873">
    <property type="entry name" value="AMP-dep_synth/lig_dom"/>
</dbReference>
<keyword evidence="4" id="KW-1185">Reference proteome</keyword>
<dbReference type="SUPFAM" id="SSF56801">
    <property type="entry name" value="Acetyl-CoA synthetase-like"/>
    <property type="match status" value="1"/>
</dbReference>
<reference evidence="3 4" key="1">
    <citation type="submission" date="2019-04" db="EMBL/GenBank/DDBJ databases">
        <title>Friends and foes A comparative genomics study of 23 Aspergillus species from section Flavi.</title>
        <authorList>
            <consortium name="DOE Joint Genome Institute"/>
            <person name="Kjaerbolling I."/>
            <person name="Vesth T."/>
            <person name="Frisvad J.C."/>
            <person name="Nybo J.L."/>
            <person name="Theobald S."/>
            <person name="Kildgaard S."/>
            <person name="Isbrandt T."/>
            <person name="Kuo A."/>
            <person name="Sato A."/>
            <person name="Lyhne E.K."/>
            <person name="Kogle M.E."/>
            <person name="Wiebenga A."/>
            <person name="Kun R.S."/>
            <person name="Lubbers R.J."/>
            <person name="Makela M.R."/>
            <person name="Barry K."/>
            <person name="Chovatia M."/>
            <person name="Clum A."/>
            <person name="Daum C."/>
            <person name="Haridas S."/>
            <person name="He G."/>
            <person name="LaButti K."/>
            <person name="Lipzen A."/>
            <person name="Mondo S."/>
            <person name="Riley R."/>
            <person name="Salamov A."/>
            <person name="Simmons B.A."/>
            <person name="Magnuson J.K."/>
            <person name="Henrissat B."/>
            <person name="Mortensen U.H."/>
            <person name="Larsen T.O."/>
            <person name="Devries R.P."/>
            <person name="Grigoriev I.V."/>
            <person name="Machida M."/>
            <person name="Baker S.E."/>
            <person name="Andersen M.R."/>
        </authorList>
    </citation>
    <scope>NUCLEOTIDE SEQUENCE [LARGE SCALE GENOMIC DNA]</scope>
    <source>
        <strain evidence="3 4">CBS 151.66</strain>
    </source>
</reference>
<dbReference type="AlphaFoldDB" id="A0A5N5WMR5"/>
<dbReference type="EMBL" id="ML732401">
    <property type="protein sequence ID" value="KAB8068312.1"/>
    <property type="molecule type" value="Genomic_DNA"/>
</dbReference>
<evidence type="ECO:0000259" key="2">
    <source>
        <dbReference type="Pfam" id="PF13193"/>
    </source>
</evidence>
<proteinExistence type="predicted"/>
<dbReference type="InterPro" id="IPR045851">
    <property type="entry name" value="AMP-bd_C_sf"/>
</dbReference>
<protein>
    <recommendedName>
        <fullName evidence="5">Acetyl-CoA synthetase-like protein</fullName>
    </recommendedName>
</protein>
<feature type="domain" description="AMP-dependent synthetase/ligase" evidence="1">
    <location>
        <begin position="27"/>
        <end position="417"/>
    </location>
</feature>
<name>A0A5N5WMR5_9EURO</name>
<dbReference type="GO" id="GO:0031956">
    <property type="term" value="F:medium-chain fatty acid-CoA ligase activity"/>
    <property type="evidence" value="ECO:0007669"/>
    <property type="project" value="TreeGrafter"/>
</dbReference>
<organism evidence="3 4">
    <name type="scientific">Aspergillus leporis</name>
    <dbReference type="NCBI Taxonomy" id="41062"/>
    <lineage>
        <taxon>Eukaryota</taxon>
        <taxon>Fungi</taxon>
        <taxon>Dikarya</taxon>
        <taxon>Ascomycota</taxon>
        <taxon>Pezizomycotina</taxon>
        <taxon>Eurotiomycetes</taxon>
        <taxon>Eurotiomycetidae</taxon>
        <taxon>Eurotiales</taxon>
        <taxon>Aspergillaceae</taxon>
        <taxon>Aspergillus</taxon>
        <taxon>Aspergillus subgen. Circumdati</taxon>
    </lineage>
</organism>
<dbReference type="Gene3D" id="3.30.300.30">
    <property type="match status" value="1"/>
</dbReference>
<dbReference type="InterPro" id="IPR042099">
    <property type="entry name" value="ANL_N_sf"/>
</dbReference>
<dbReference type="OrthoDB" id="10253115at2759"/>